<evidence type="ECO:0000313" key="1">
    <source>
        <dbReference type="EMBL" id="RJP24651.1"/>
    </source>
</evidence>
<reference evidence="1 2" key="1">
    <citation type="journal article" date="2017" name="ISME J.">
        <title>Energy and carbon metabolisms in a deep terrestrial subsurface fluid microbial community.</title>
        <authorList>
            <person name="Momper L."/>
            <person name="Jungbluth S.P."/>
            <person name="Lee M.D."/>
            <person name="Amend J.P."/>
        </authorList>
    </citation>
    <scope>NUCLEOTIDE SEQUENCE [LARGE SCALE GENOMIC DNA]</scope>
    <source>
        <strain evidence="1">SURF_5</strain>
    </source>
</reference>
<sequence length="64" mass="7328">MYFLLFFFDSAAAERHKTSRLAGQDGGKDFLCEYYTIDSTAEPPFGRAEFIRPVLNVRINSHLP</sequence>
<evidence type="ECO:0000313" key="2">
    <source>
        <dbReference type="Proteomes" id="UP000265882"/>
    </source>
</evidence>
<dbReference type="EMBL" id="QZKU01000032">
    <property type="protein sequence ID" value="RJP24651.1"/>
    <property type="molecule type" value="Genomic_DNA"/>
</dbReference>
<comment type="caution">
    <text evidence="1">The sequence shown here is derived from an EMBL/GenBank/DDBJ whole genome shotgun (WGS) entry which is preliminary data.</text>
</comment>
<organism evidence="1 2">
    <name type="scientific">Abyssobacteria bacterium (strain SURF_5)</name>
    <dbReference type="NCBI Taxonomy" id="2093360"/>
    <lineage>
        <taxon>Bacteria</taxon>
        <taxon>Pseudomonadati</taxon>
        <taxon>Candidatus Hydrogenedentota</taxon>
        <taxon>Candidatus Abyssobacteria</taxon>
    </lineage>
</organism>
<name>A0A3A4P9M6_ABYX5</name>
<dbReference type="Proteomes" id="UP000265882">
    <property type="component" value="Unassembled WGS sequence"/>
</dbReference>
<protein>
    <submittedName>
        <fullName evidence="1">Uncharacterized protein</fullName>
    </submittedName>
</protein>
<dbReference type="AlphaFoldDB" id="A0A3A4P9M6"/>
<gene>
    <name evidence="1" type="ORF">C4520_03615</name>
</gene>
<accession>A0A3A4P9M6</accession>
<proteinExistence type="predicted"/>